<evidence type="ECO:0000313" key="2">
    <source>
        <dbReference type="Proteomes" id="UP000283634"/>
    </source>
</evidence>
<comment type="caution">
    <text evidence="1">The sequence shown here is derived from an EMBL/GenBank/DDBJ whole genome shotgun (WGS) entry which is preliminary data.</text>
</comment>
<dbReference type="AlphaFoldDB" id="A0A3R7M5D3"/>
<organism evidence="1 2">
    <name type="scientific">Trypanosoma rangeli</name>
    <dbReference type="NCBI Taxonomy" id="5698"/>
    <lineage>
        <taxon>Eukaryota</taxon>
        <taxon>Discoba</taxon>
        <taxon>Euglenozoa</taxon>
        <taxon>Kinetoplastea</taxon>
        <taxon>Metakinetoplastina</taxon>
        <taxon>Trypanosomatida</taxon>
        <taxon>Trypanosomatidae</taxon>
        <taxon>Trypanosoma</taxon>
        <taxon>Herpetosoma</taxon>
    </lineage>
</organism>
<keyword evidence="2" id="KW-1185">Reference proteome</keyword>
<dbReference type="GeneID" id="40333763"/>
<proteinExistence type="predicted"/>
<gene>
    <name evidence="1" type="ORF">TraAM80_09830</name>
</gene>
<dbReference type="Proteomes" id="UP000283634">
    <property type="component" value="Unassembled WGS sequence"/>
</dbReference>
<dbReference type="EMBL" id="MKGL01000685">
    <property type="protein sequence ID" value="RNE96473.1"/>
    <property type="molecule type" value="Genomic_DNA"/>
</dbReference>
<protein>
    <submittedName>
        <fullName evidence="1">Uncharacterized protein</fullName>
    </submittedName>
</protein>
<accession>A0A3R7M5D3</accession>
<evidence type="ECO:0000313" key="1">
    <source>
        <dbReference type="EMBL" id="RNE96473.1"/>
    </source>
</evidence>
<sequence length="105" mass="11842">MLTANRRFRGARVLVPPAPVSFKFPNAVGFIRHEGVRPQHRARTPRVRLWACQCISCCVSPITRQRREVTQARRMEGNCARLGDRGRDDGAGARMPATLCWKRGA</sequence>
<name>A0A3R7M5D3_TRYRA</name>
<dbReference type="RefSeq" id="XP_029233696.1">
    <property type="nucleotide sequence ID" value="XM_029386490.1"/>
</dbReference>
<reference evidence="1 2" key="1">
    <citation type="journal article" date="2018" name="BMC Genomics">
        <title>Genomic comparison of Trypanosoma conorhini and Trypanosoma rangeli to Trypanosoma cruzi strains of high and low virulence.</title>
        <authorList>
            <person name="Bradwell K.R."/>
            <person name="Koparde V.N."/>
            <person name="Matveyev A.V."/>
            <person name="Serrano M.G."/>
            <person name="Alves J.M."/>
            <person name="Parikh H."/>
            <person name="Huang B."/>
            <person name="Lee V."/>
            <person name="Espinosa-Alvarez O."/>
            <person name="Ortiz P.A."/>
            <person name="Costa-Martins A.G."/>
            <person name="Teixeira M.M."/>
            <person name="Buck G.A."/>
        </authorList>
    </citation>
    <scope>NUCLEOTIDE SEQUENCE [LARGE SCALE GENOMIC DNA]</scope>
    <source>
        <strain evidence="1 2">AM80</strain>
    </source>
</reference>